<dbReference type="RefSeq" id="WP_344689503.1">
    <property type="nucleotide sequence ID" value="NZ_BAAAVV010000006.1"/>
</dbReference>
<organism evidence="14 15">
    <name type="scientific">Blastococcus jejuensis</name>
    <dbReference type="NCBI Taxonomy" id="351224"/>
    <lineage>
        <taxon>Bacteria</taxon>
        <taxon>Bacillati</taxon>
        <taxon>Actinomycetota</taxon>
        <taxon>Actinomycetes</taxon>
        <taxon>Geodermatophilales</taxon>
        <taxon>Geodermatophilaceae</taxon>
        <taxon>Blastococcus</taxon>
    </lineage>
</organism>
<comment type="subcellular location">
    <subcellularLocation>
        <location evidence="1 9">Bacterial flagellum basal body</location>
    </subcellularLocation>
    <subcellularLocation>
        <location evidence="2">Cell membrane</location>
        <topology evidence="2">Multi-pass membrane protein</topology>
    </subcellularLocation>
</comment>
<feature type="domain" description="Flagellar M-ring C-terminal" evidence="13">
    <location>
        <begin position="253"/>
        <end position="401"/>
    </location>
</feature>
<evidence type="ECO:0000256" key="3">
    <source>
        <dbReference type="ARBA" id="ARBA00007971"/>
    </source>
</evidence>
<dbReference type="InterPro" id="IPR043427">
    <property type="entry name" value="YscJ/FliF"/>
</dbReference>
<protein>
    <recommendedName>
        <fullName evidence="9">Flagellar M-ring protein</fullName>
    </recommendedName>
</protein>
<keyword evidence="6 11" id="KW-1133">Transmembrane helix</keyword>
<name>A0ABP6PCL6_9ACTN</name>
<dbReference type="Pfam" id="PF01514">
    <property type="entry name" value="YscJ_FliF"/>
    <property type="match status" value="1"/>
</dbReference>
<dbReference type="Pfam" id="PF08345">
    <property type="entry name" value="YscJ_FliF_C"/>
    <property type="match status" value="1"/>
</dbReference>
<feature type="transmembrane region" description="Helical" evidence="11">
    <location>
        <begin position="21"/>
        <end position="45"/>
    </location>
</feature>
<dbReference type="NCBIfam" id="TIGR00206">
    <property type="entry name" value="fliF"/>
    <property type="match status" value="1"/>
</dbReference>
<evidence type="ECO:0000256" key="2">
    <source>
        <dbReference type="ARBA" id="ARBA00004651"/>
    </source>
</evidence>
<dbReference type="PANTHER" id="PTHR30046">
    <property type="entry name" value="FLAGELLAR M-RING PROTEIN"/>
    <property type="match status" value="1"/>
</dbReference>
<evidence type="ECO:0000256" key="10">
    <source>
        <dbReference type="SAM" id="MobiDB-lite"/>
    </source>
</evidence>
<comment type="similarity">
    <text evidence="3 9">Belongs to the FliF family.</text>
</comment>
<evidence type="ECO:0000256" key="5">
    <source>
        <dbReference type="ARBA" id="ARBA00022692"/>
    </source>
</evidence>
<dbReference type="PANTHER" id="PTHR30046:SF0">
    <property type="entry name" value="FLAGELLAR M-RING PROTEIN"/>
    <property type="match status" value="1"/>
</dbReference>
<dbReference type="InterPro" id="IPR013556">
    <property type="entry name" value="Flag_M-ring_C"/>
</dbReference>
<evidence type="ECO:0000256" key="4">
    <source>
        <dbReference type="ARBA" id="ARBA00022475"/>
    </source>
</evidence>
<evidence type="ECO:0000256" key="8">
    <source>
        <dbReference type="ARBA" id="ARBA00023143"/>
    </source>
</evidence>
<comment type="function">
    <text evidence="9">The M ring may be actively involved in energy transduction.</text>
</comment>
<dbReference type="PIRSF" id="PIRSF004862">
    <property type="entry name" value="FliF"/>
    <property type="match status" value="1"/>
</dbReference>
<dbReference type="InterPro" id="IPR045851">
    <property type="entry name" value="AMP-bd_C_sf"/>
</dbReference>
<dbReference type="InterPro" id="IPR006182">
    <property type="entry name" value="FliF_N_dom"/>
</dbReference>
<feature type="compositionally biased region" description="Polar residues" evidence="10">
    <location>
        <begin position="277"/>
        <end position="291"/>
    </location>
</feature>
<dbReference type="InterPro" id="IPR000067">
    <property type="entry name" value="FlgMring_FliF"/>
</dbReference>
<evidence type="ECO:0000313" key="14">
    <source>
        <dbReference type="EMBL" id="GAA3172545.1"/>
    </source>
</evidence>
<evidence type="ECO:0000256" key="7">
    <source>
        <dbReference type="ARBA" id="ARBA00023136"/>
    </source>
</evidence>
<dbReference type="Proteomes" id="UP001499924">
    <property type="component" value="Unassembled WGS sequence"/>
</dbReference>
<gene>
    <name evidence="14" type="primary">fliF</name>
    <name evidence="14" type="ORF">GCM10010531_27560</name>
</gene>
<keyword evidence="14" id="KW-0282">Flagellum</keyword>
<evidence type="ECO:0000313" key="15">
    <source>
        <dbReference type="Proteomes" id="UP001499924"/>
    </source>
</evidence>
<keyword evidence="5 11" id="KW-0812">Transmembrane</keyword>
<accession>A0ABP6PCL6</accession>
<dbReference type="EMBL" id="BAAAVV010000006">
    <property type="protein sequence ID" value="GAA3172545.1"/>
    <property type="molecule type" value="Genomic_DNA"/>
</dbReference>
<proteinExistence type="inferred from homology"/>
<sequence>MKTALAGTLERARSTFATISLGQKVVIGLLVAGLLLGGFYFYSWITTPTQAPLFSNLASTDASAIVDELNAQGTAYELADGGSTIMVAKDAVYDLRLTMSGLGLPAGQDTGYALLDEQGITTSEFQQQVSYQRALEGELSKTLEALDGVNQAVVHVALPKDEVFVTEQAEPTASVLLDLAAGTELSGEQIQAVTNLVSSSVQDMEPDQVTVTDSTGQVLSAAGSGQTAAAGDARSQVEQEYEDRLAENAQQILDRVLGPGRAVVSVRADVDLSQRNTTSETYTYENDTPPLSESTTTESYNGSGTPVGGVLGPENMPDAGANAGGDSTYDKESTTSNNAVDKTVEVVEGAPGALNRLTISVVMDEAVAGNLNQQEMRDLMTTAVGLDQARGDEITVATMPFDTTAADAAAAEMEAAREAEASDAMWSMIRQGGIAAGIALVVLLVWLRSRRRGDLEEDYEPLELSDDMLAELDRLRVASSREEAPVINNRQAELEAAERQRVRGEISTMVSEKPDEVAAMLRGWLSENKAS</sequence>
<comment type="caution">
    <text evidence="14">The sequence shown here is derived from an EMBL/GenBank/DDBJ whole genome shotgun (WGS) entry which is preliminary data.</text>
</comment>
<feature type="domain" description="Flagellar M-ring N-terminal" evidence="12">
    <location>
        <begin position="46"/>
        <end position="220"/>
    </location>
</feature>
<keyword evidence="14" id="KW-0966">Cell projection</keyword>
<feature type="region of interest" description="Disordered" evidence="10">
    <location>
        <begin position="277"/>
        <end position="337"/>
    </location>
</feature>
<evidence type="ECO:0000256" key="9">
    <source>
        <dbReference type="PIRNR" id="PIRNR004862"/>
    </source>
</evidence>
<evidence type="ECO:0000256" key="1">
    <source>
        <dbReference type="ARBA" id="ARBA00004117"/>
    </source>
</evidence>
<dbReference type="Gene3D" id="3.30.300.30">
    <property type="match status" value="1"/>
</dbReference>
<keyword evidence="15" id="KW-1185">Reference proteome</keyword>
<keyword evidence="7 11" id="KW-0472">Membrane</keyword>
<dbReference type="PRINTS" id="PR01009">
    <property type="entry name" value="FLGMRINGFLIF"/>
</dbReference>
<keyword evidence="14" id="KW-0969">Cilium</keyword>
<keyword evidence="4" id="KW-1003">Cell membrane</keyword>
<evidence type="ECO:0000259" key="13">
    <source>
        <dbReference type="Pfam" id="PF08345"/>
    </source>
</evidence>
<keyword evidence="8 9" id="KW-0975">Bacterial flagellum</keyword>
<evidence type="ECO:0000259" key="12">
    <source>
        <dbReference type="Pfam" id="PF01514"/>
    </source>
</evidence>
<reference evidence="15" key="1">
    <citation type="journal article" date="2019" name="Int. J. Syst. Evol. Microbiol.">
        <title>The Global Catalogue of Microorganisms (GCM) 10K type strain sequencing project: providing services to taxonomists for standard genome sequencing and annotation.</title>
        <authorList>
            <consortium name="The Broad Institute Genomics Platform"/>
            <consortium name="The Broad Institute Genome Sequencing Center for Infectious Disease"/>
            <person name="Wu L."/>
            <person name="Ma J."/>
        </authorList>
    </citation>
    <scope>NUCLEOTIDE SEQUENCE [LARGE SCALE GENOMIC DNA]</scope>
    <source>
        <strain evidence="15">JCM 15614</strain>
    </source>
</reference>
<evidence type="ECO:0000256" key="11">
    <source>
        <dbReference type="SAM" id="Phobius"/>
    </source>
</evidence>
<evidence type="ECO:0000256" key="6">
    <source>
        <dbReference type="ARBA" id="ARBA00022989"/>
    </source>
</evidence>